<dbReference type="Proteomes" id="UP001367508">
    <property type="component" value="Unassembled WGS sequence"/>
</dbReference>
<keyword evidence="3" id="KW-1185">Reference proteome</keyword>
<dbReference type="AlphaFoldDB" id="A0AAN9PQT4"/>
<evidence type="ECO:0000313" key="2">
    <source>
        <dbReference type="EMBL" id="KAK7306874.1"/>
    </source>
</evidence>
<protein>
    <submittedName>
        <fullName evidence="2">Uncharacterized protein</fullName>
    </submittedName>
</protein>
<feature type="region of interest" description="Disordered" evidence="1">
    <location>
        <begin position="1"/>
        <end position="20"/>
    </location>
</feature>
<organism evidence="2 3">
    <name type="scientific">Canavalia gladiata</name>
    <name type="common">Sword bean</name>
    <name type="synonym">Dolichos gladiatus</name>
    <dbReference type="NCBI Taxonomy" id="3824"/>
    <lineage>
        <taxon>Eukaryota</taxon>
        <taxon>Viridiplantae</taxon>
        <taxon>Streptophyta</taxon>
        <taxon>Embryophyta</taxon>
        <taxon>Tracheophyta</taxon>
        <taxon>Spermatophyta</taxon>
        <taxon>Magnoliopsida</taxon>
        <taxon>eudicotyledons</taxon>
        <taxon>Gunneridae</taxon>
        <taxon>Pentapetalae</taxon>
        <taxon>rosids</taxon>
        <taxon>fabids</taxon>
        <taxon>Fabales</taxon>
        <taxon>Fabaceae</taxon>
        <taxon>Papilionoideae</taxon>
        <taxon>50 kb inversion clade</taxon>
        <taxon>NPAAA clade</taxon>
        <taxon>indigoferoid/millettioid clade</taxon>
        <taxon>Phaseoleae</taxon>
        <taxon>Canavalia</taxon>
    </lineage>
</organism>
<accession>A0AAN9PQT4</accession>
<dbReference type="EMBL" id="JAYMYQ010000011">
    <property type="protein sequence ID" value="KAK7306874.1"/>
    <property type="molecule type" value="Genomic_DNA"/>
</dbReference>
<evidence type="ECO:0000313" key="3">
    <source>
        <dbReference type="Proteomes" id="UP001367508"/>
    </source>
</evidence>
<reference evidence="2 3" key="1">
    <citation type="submission" date="2024-01" db="EMBL/GenBank/DDBJ databases">
        <title>The genomes of 5 underutilized Papilionoideae crops provide insights into root nodulation and disease resistanc.</title>
        <authorList>
            <person name="Jiang F."/>
        </authorList>
    </citation>
    <scope>NUCLEOTIDE SEQUENCE [LARGE SCALE GENOMIC DNA]</scope>
    <source>
        <strain evidence="2">LVBAO_FW01</strain>
        <tissue evidence="2">Leaves</tissue>
    </source>
</reference>
<feature type="compositionally biased region" description="Basic and acidic residues" evidence="1">
    <location>
        <begin position="1"/>
        <end position="12"/>
    </location>
</feature>
<proteinExistence type="predicted"/>
<gene>
    <name evidence="2" type="ORF">VNO77_44834</name>
</gene>
<evidence type="ECO:0000256" key="1">
    <source>
        <dbReference type="SAM" id="MobiDB-lite"/>
    </source>
</evidence>
<dbReference type="PANTHER" id="PTHR34287:SF4">
    <property type="entry name" value="OS04G0504200 PROTEIN"/>
    <property type="match status" value="1"/>
</dbReference>
<name>A0AAN9PQT4_CANGL</name>
<comment type="caution">
    <text evidence="2">The sequence shown here is derived from an EMBL/GenBank/DDBJ whole genome shotgun (WGS) entry which is preliminary data.</text>
</comment>
<sequence>MESQREPEKEQIGEAQAQAEEEEQALMLETTKVIEYLEPFMSLELLCKFPDNSAYDFDYTQSTIWSPLVPRPYSPMDLDLITPKKLSYDMGLGARCSVKKVGSKLRNKFAATAFNLNLNFLKKHNKRKNKKVVSDFSPAPFKGACNPIMNKRWARALKAASKQFKRWKMKRDPITHVRLPKSIKDGDF</sequence>
<dbReference type="PANTHER" id="PTHR34287">
    <property type="entry name" value="OS06G0551500 PROTEIN-RELATED"/>
    <property type="match status" value="1"/>
</dbReference>